<evidence type="ECO:0008006" key="3">
    <source>
        <dbReference type="Google" id="ProtNLM"/>
    </source>
</evidence>
<comment type="caution">
    <text evidence="1">The sequence shown here is derived from an EMBL/GenBank/DDBJ whole genome shotgun (WGS) entry which is preliminary data.</text>
</comment>
<protein>
    <recommendedName>
        <fullName evidence="3">DNA topoisomerase IV</fullName>
    </recommendedName>
</protein>
<evidence type="ECO:0000313" key="2">
    <source>
        <dbReference type="Proteomes" id="UP000624701"/>
    </source>
</evidence>
<evidence type="ECO:0000313" key="1">
    <source>
        <dbReference type="EMBL" id="GGI57398.1"/>
    </source>
</evidence>
<name>A0ABQ2C2Q2_9FLAO</name>
<dbReference type="EMBL" id="BMDQ01000002">
    <property type="protein sequence ID" value="GGI57398.1"/>
    <property type="molecule type" value="Genomic_DNA"/>
</dbReference>
<sequence>MKKLLLLAFCGILISCYTVDRNCQDYRTGDFKFTFLVDGKEKTGTFTRTEDYSVDYFEGKIDSSSIRWINDCEFILKKINPKNTSEDDAIHMKILSTTDSSYTFEYKLAIKKKNSATRAEKGTAIRIK</sequence>
<proteinExistence type="predicted"/>
<dbReference type="RefSeq" id="WP_188374312.1">
    <property type="nucleotide sequence ID" value="NZ_BMDQ01000002.1"/>
</dbReference>
<dbReference type="PROSITE" id="PS51257">
    <property type="entry name" value="PROKAR_LIPOPROTEIN"/>
    <property type="match status" value="1"/>
</dbReference>
<accession>A0ABQ2C2Q2</accession>
<dbReference type="Proteomes" id="UP000624701">
    <property type="component" value="Unassembled WGS sequence"/>
</dbReference>
<keyword evidence="2" id="KW-1185">Reference proteome</keyword>
<organism evidence="1 2">
    <name type="scientific">Winogradskyella haliclonae</name>
    <dbReference type="NCBI Taxonomy" id="2048558"/>
    <lineage>
        <taxon>Bacteria</taxon>
        <taxon>Pseudomonadati</taxon>
        <taxon>Bacteroidota</taxon>
        <taxon>Flavobacteriia</taxon>
        <taxon>Flavobacteriales</taxon>
        <taxon>Flavobacteriaceae</taxon>
        <taxon>Winogradskyella</taxon>
    </lineage>
</organism>
<gene>
    <name evidence="1" type="ORF">GCM10011444_17070</name>
</gene>
<reference evidence="2" key="1">
    <citation type="journal article" date="2019" name="Int. J. Syst. Evol. Microbiol.">
        <title>The Global Catalogue of Microorganisms (GCM) 10K type strain sequencing project: providing services to taxonomists for standard genome sequencing and annotation.</title>
        <authorList>
            <consortium name="The Broad Institute Genomics Platform"/>
            <consortium name="The Broad Institute Genome Sequencing Center for Infectious Disease"/>
            <person name="Wu L."/>
            <person name="Ma J."/>
        </authorList>
    </citation>
    <scope>NUCLEOTIDE SEQUENCE [LARGE SCALE GENOMIC DNA]</scope>
    <source>
        <strain evidence="2">CCM 8681</strain>
    </source>
</reference>